<evidence type="ECO:0000313" key="2">
    <source>
        <dbReference type="EMBL" id="KAH9287877.1"/>
    </source>
</evidence>
<sequence>MGNPHSVRRSPRLSPQKEENETKRRKLKLNEEVEDSGESVPRTPVQLEDVEDPRYEDMKYEEKEANE</sequence>
<proteinExistence type="predicted"/>
<protein>
    <submittedName>
        <fullName evidence="2">Uncharacterized protein</fullName>
    </submittedName>
</protein>
<dbReference type="Proteomes" id="UP000824469">
    <property type="component" value="Unassembled WGS sequence"/>
</dbReference>
<name>A0AA38F4Q9_TAXCH</name>
<feature type="compositionally biased region" description="Basic and acidic residues" evidence="1">
    <location>
        <begin position="52"/>
        <end position="67"/>
    </location>
</feature>
<keyword evidence="3" id="KW-1185">Reference proteome</keyword>
<reference evidence="2 3" key="1">
    <citation type="journal article" date="2021" name="Nat. Plants">
        <title>The Taxus genome provides insights into paclitaxel biosynthesis.</title>
        <authorList>
            <person name="Xiong X."/>
            <person name="Gou J."/>
            <person name="Liao Q."/>
            <person name="Li Y."/>
            <person name="Zhou Q."/>
            <person name="Bi G."/>
            <person name="Li C."/>
            <person name="Du R."/>
            <person name="Wang X."/>
            <person name="Sun T."/>
            <person name="Guo L."/>
            <person name="Liang H."/>
            <person name="Lu P."/>
            <person name="Wu Y."/>
            <person name="Zhang Z."/>
            <person name="Ro D.K."/>
            <person name="Shang Y."/>
            <person name="Huang S."/>
            <person name="Yan J."/>
        </authorList>
    </citation>
    <scope>NUCLEOTIDE SEQUENCE [LARGE SCALE GENOMIC DNA]</scope>
    <source>
        <strain evidence="2">Ta-2019</strain>
    </source>
</reference>
<organism evidence="2 3">
    <name type="scientific">Taxus chinensis</name>
    <name type="common">Chinese yew</name>
    <name type="synonym">Taxus wallichiana var. chinensis</name>
    <dbReference type="NCBI Taxonomy" id="29808"/>
    <lineage>
        <taxon>Eukaryota</taxon>
        <taxon>Viridiplantae</taxon>
        <taxon>Streptophyta</taxon>
        <taxon>Embryophyta</taxon>
        <taxon>Tracheophyta</taxon>
        <taxon>Spermatophyta</taxon>
        <taxon>Pinopsida</taxon>
        <taxon>Pinidae</taxon>
        <taxon>Conifers II</taxon>
        <taxon>Cupressales</taxon>
        <taxon>Taxaceae</taxon>
        <taxon>Taxus</taxon>
    </lineage>
</organism>
<feature type="non-terminal residue" evidence="2">
    <location>
        <position position="67"/>
    </location>
</feature>
<evidence type="ECO:0000313" key="3">
    <source>
        <dbReference type="Proteomes" id="UP000824469"/>
    </source>
</evidence>
<accession>A0AA38F4Q9</accession>
<feature type="compositionally biased region" description="Basic residues" evidence="1">
    <location>
        <begin position="1"/>
        <end position="11"/>
    </location>
</feature>
<evidence type="ECO:0000256" key="1">
    <source>
        <dbReference type="SAM" id="MobiDB-lite"/>
    </source>
</evidence>
<dbReference type="AlphaFoldDB" id="A0AA38F4Q9"/>
<gene>
    <name evidence="2" type="ORF">KI387_031994</name>
</gene>
<feature type="region of interest" description="Disordered" evidence="1">
    <location>
        <begin position="1"/>
        <end position="67"/>
    </location>
</feature>
<dbReference type="EMBL" id="JAHRHJ020003813">
    <property type="protein sequence ID" value="KAH9287877.1"/>
    <property type="molecule type" value="Genomic_DNA"/>
</dbReference>
<comment type="caution">
    <text evidence="2">The sequence shown here is derived from an EMBL/GenBank/DDBJ whole genome shotgun (WGS) entry which is preliminary data.</text>
</comment>